<dbReference type="InterPro" id="IPR015943">
    <property type="entry name" value="WD40/YVTN_repeat-like_dom_sf"/>
</dbReference>
<name>A0A1R3HBB7_COCAP</name>
<evidence type="ECO:0000256" key="1">
    <source>
        <dbReference type="ARBA" id="ARBA00022448"/>
    </source>
</evidence>
<keyword evidence="1" id="KW-0813">Transport</keyword>
<proteinExistence type="predicted"/>
<comment type="caution">
    <text evidence="5">The sequence shown here is derived from an EMBL/GenBank/DDBJ whole genome shotgun (WGS) entry which is preliminary data.</text>
</comment>
<keyword evidence="2" id="KW-0853">WD repeat</keyword>
<keyword evidence="6" id="KW-1185">Reference proteome</keyword>
<keyword evidence="4" id="KW-0653">Protein transport</keyword>
<gene>
    <name evidence="5" type="ORF">CCACVL1_20447</name>
</gene>
<dbReference type="InterPro" id="IPR036322">
    <property type="entry name" value="WD40_repeat_dom_sf"/>
</dbReference>
<dbReference type="GO" id="GO:0090110">
    <property type="term" value="P:COPII-coated vesicle cargo loading"/>
    <property type="evidence" value="ECO:0007669"/>
    <property type="project" value="TreeGrafter"/>
</dbReference>
<sequence length="128" mass="14039">MANRSASVARVPEAPGTMAGPLDLSFNSSADLEIFKLDFQNDDHELPVAGDCLRSERFNRLPWGCLGLEAKTSDKWHPDVATKHVASDEDGSPALRLWDMRNIISLVKEFVGHTKGIIAMAWCPSDSS</sequence>
<reference evidence="5 6" key="1">
    <citation type="submission" date="2013-09" db="EMBL/GenBank/DDBJ databases">
        <title>Corchorus capsularis genome sequencing.</title>
        <authorList>
            <person name="Alam M."/>
            <person name="Haque M.S."/>
            <person name="Islam M.S."/>
            <person name="Emdad E.M."/>
            <person name="Islam M.M."/>
            <person name="Ahmed B."/>
            <person name="Halim A."/>
            <person name="Hossen Q.M.M."/>
            <person name="Hossain M.Z."/>
            <person name="Ahmed R."/>
            <person name="Khan M.M."/>
            <person name="Islam R."/>
            <person name="Rashid M.M."/>
            <person name="Khan S.A."/>
            <person name="Rahman M.S."/>
            <person name="Alam M."/>
        </authorList>
    </citation>
    <scope>NUCLEOTIDE SEQUENCE [LARGE SCALE GENOMIC DNA]</scope>
    <source>
        <strain evidence="6">cv. CVL-1</strain>
        <tissue evidence="5">Whole seedling</tissue>
    </source>
</reference>
<dbReference type="PANTHER" id="PTHR13923">
    <property type="entry name" value="SEC31-RELATED PROTEIN"/>
    <property type="match status" value="1"/>
</dbReference>
<dbReference type="GO" id="GO:0015031">
    <property type="term" value="P:protein transport"/>
    <property type="evidence" value="ECO:0007669"/>
    <property type="project" value="UniProtKB-KW"/>
</dbReference>
<evidence type="ECO:0000256" key="4">
    <source>
        <dbReference type="ARBA" id="ARBA00022927"/>
    </source>
</evidence>
<evidence type="ECO:0000313" key="6">
    <source>
        <dbReference type="Proteomes" id="UP000188268"/>
    </source>
</evidence>
<dbReference type="EMBL" id="AWWV01012395">
    <property type="protein sequence ID" value="OMO67556.1"/>
    <property type="molecule type" value="Genomic_DNA"/>
</dbReference>
<dbReference type="PANTHER" id="PTHR13923:SF11">
    <property type="entry name" value="SECRETORY 31, ISOFORM D"/>
    <property type="match status" value="1"/>
</dbReference>
<dbReference type="SUPFAM" id="SSF50978">
    <property type="entry name" value="WD40 repeat-like"/>
    <property type="match status" value="1"/>
</dbReference>
<organism evidence="5 6">
    <name type="scientific">Corchorus capsularis</name>
    <name type="common">Jute</name>
    <dbReference type="NCBI Taxonomy" id="210143"/>
    <lineage>
        <taxon>Eukaryota</taxon>
        <taxon>Viridiplantae</taxon>
        <taxon>Streptophyta</taxon>
        <taxon>Embryophyta</taxon>
        <taxon>Tracheophyta</taxon>
        <taxon>Spermatophyta</taxon>
        <taxon>Magnoliopsida</taxon>
        <taxon>eudicotyledons</taxon>
        <taxon>Gunneridae</taxon>
        <taxon>Pentapetalae</taxon>
        <taxon>rosids</taxon>
        <taxon>malvids</taxon>
        <taxon>Malvales</taxon>
        <taxon>Malvaceae</taxon>
        <taxon>Grewioideae</taxon>
        <taxon>Apeibeae</taxon>
        <taxon>Corchorus</taxon>
    </lineage>
</organism>
<keyword evidence="3" id="KW-0677">Repeat</keyword>
<dbReference type="GO" id="GO:0005198">
    <property type="term" value="F:structural molecule activity"/>
    <property type="evidence" value="ECO:0007669"/>
    <property type="project" value="TreeGrafter"/>
</dbReference>
<dbReference type="GO" id="GO:0070971">
    <property type="term" value="C:endoplasmic reticulum exit site"/>
    <property type="evidence" value="ECO:0007669"/>
    <property type="project" value="TreeGrafter"/>
</dbReference>
<dbReference type="GO" id="GO:0007029">
    <property type="term" value="P:endoplasmic reticulum organization"/>
    <property type="evidence" value="ECO:0007669"/>
    <property type="project" value="TreeGrafter"/>
</dbReference>
<evidence type="ECO:0000256" key="2">
    <source>
        <dbReference type="ARBA" id="ARBA00022574"/>
    </source>
</evidence>
<dbReference type="OrthoDB" id="992562at2759"/>
<evidence type="ECO:0000256" key="3">
    <source>
        <dbReference type="ARBA" id="ARBA00022737"/>
    </source>
</evidence>
<evidence type="ECO:0000313" key="5">
    <source>
        <dbReference type="EMBL" id="OMO67556.1"/>
    </source>
</evidence>
<accession>A0A1R3HBB7</accession>
<dbReference type="InterPro" id="IPR040251">
    <property type="entry name" value="SEC31-like"/>
</dbReference>
<protein>
    <submittedName>
        <fullName evidence="5">Uncharacterized protein</fullName>
    </submittedName>
</protein>
<dbReference type="STRING" id="210143.A0A1R3HBB7"/>
<dbReference type="GO" id="GO:0030127">
    <property type="term" value="C:COPII vesicle coat"/>
    <property type="evidence" value="ECO:0007669"/>
    <property type="project" value="TreeGrafter"/>
</dbReference>
<dbReference type="Proteomes" id="UP000188268">
    <property type="component" value="Unassembled WGS sequence"/>
</dbReference>
<dbReference type="Gene3D" id="2.130.10.10">
    <property type="entry name" value="YVTN repeat-like/Quinoprotein amine dehydrogenase"/>
    <property type="match status" value="1"/>
</dbReference>
<dbReference type="AlphaFoldDB" id="A0A1R3HBB7"/>
<dbReference type="Gramene" id="OMO67556">
    <property type="protein sequence ID" value="OMO67556"/>
    <property type="gene ID" value="CCACVL1_20447"/>
</dbReference>